<proteinExistence type="predicted"/>
<sequence length="121" mass="13920">MGKEHESEEEVHGFLSFGCARGLHCKLVDRCALWQRIARCDQANCWRFSFKQSTNAGQFLLKALQEGNLFFYFRCYLGGLVALTNRRCHTFPLTGPLDLAADLPRYARPSELEPLQTFFLQ</sequence>
<dbReference type="Proteomes" id="UP000499080">
    <property type="component" value="Unassembled WGS sequence"/>
</dbReference>
<reference evidence="1 2" key="1">
    <citation type="journal article" date="2019" name="Sci. Rep.">
        <title>Orb-weaving spider Araneus ventricosus genome elucidates the spidroin gene catalogue.</title>
        <authorList>
            <person name="Kono N."/>
            <person name="Nakamura H."/>
            <person name="Ohtoshi R."/>
            <person name="Moran D.A.P."/>
            <person name="Shinohara A."/>
            <person name="Yoshida Y."/>
            <person name="Fujiwara M."/>
            <person name="Mori M."/>
            <person name="Tomita M."/>
            <person name="Arakawa K."/>
        </authorList>
    </citation>
    <scope>NUCLEOTIDE SEQUENCE [LARGE SCALE GENOMIC DNA]</scope>
</reference>
<name>A0A4Y2BZY1_ARAVE</name>
<dbReference type="AlphaFoldDB" id="A0A4Y2BZY1"/>
<keyword evidence="2" id="KW-1185">Reference proteome</keyword>
<evidence type="ECO:0000313" key="2">
    <source>
        <dbReference type="Proteomes" id="UP000499080"/>
    </source>
</evidence>
<accession>A0A4Y2BZY1</accession>
<evidence type="ECO:0000313" key="1">
    <source>
        <dbReference type="EMBL" id="GBL97077.1"/>
    </source>
</evidence>
<comment type="caution">
    <text evidence="1">The sequence shown here is derived from an EMBL/GenBank/DDBJ whole genome shotgun (WGS) entry which is preliminary data.</text>
</comment>
<dbReference type="EMBL" id="BGPR01000126">
    <property type="protein sequence ID" value="GBL97077.1"/>
    <property type="molecule type" value="Genomic_DNA"/>
</dbReference>
<organism evidence="1 2">
    <name type="scientific">Araneus ventricosus</name>
    <name type="common">Orbweaver spider</name>
    <name type="synonym">Epeira ventricosa</name>
    <dbReference type="NCBI Taxonomy" id="182803"/>
    <lineage>
        <taxon>Eukaryota</taxon>
        <taxon>Metazoa</taxon>
        <taxon>Ecdysozoa</taxon>
        <taxon>Arthropoda</taxon>
        <taxon>Chelicerata</taxon>
        <taxon>Arachnida</taxon>
        <taxon>Araneae</taxon>
        <taxon>Araneomorphae</taxon>
        <taxon>Entelegynae</taxon>
        <taxon>Araneoidea</taxon>
        <taxon>Araneidae</taxon>
        <taxon>Araneus</taxon>
    </lineage>
</organism>
<protein>
    <submittedName>
        <fullName evidence="1">Uncharacterized protein</fullName>
    </submittedName>
</protein>
<gene>
    <name evidence="1" type="ORF">AVEN_254119_1</name>
</gene>